<feature type="region of interest" description="Disordered" evidence="1">
    <location>
        <begin position="396"/>
        <end position="434"/>
    </location>
</feature>
<gene>
    <name evidence="2" type="ORF">ACFQFD_16025</name>
</gene>
<protein>
    <submittedName>
        <fullName evidence="2">Uncharacterized protein</fullName>
    </submittedName>
</protein>
<accession>A0ABD5TDV9</accession>
<feature type="region of interest" description="Disordered" evidence="1">
    <location>
        <begin position="1"/>
        <end position="29"/>
    </location>
</feature>
<organism evidence="2 3">
    <name type="scientific">Halobaculum halobium</name>
    <dbReference type="NCBI Taxonomy" id="3032281"/>
    <lineage>
        <taxon>Archaea</taxon>
        <taxon>Methanobacteriati</taxon>
        <taxon>Methanobacteriota</taxon>
        <taxon>Stenosarchaea group</taxon>
        <taxon>Halobacteria</taxon>
        <taxon>Halobacteriales</taxon>
        <taxon>Haloferacaceae</taxon>
        <taxon>Halobaculum</taxon>
    </lineage>
</organism>
<keyword evidence="3" id="KW-1185">Reference proteome</keyword>
<evidence type="ECO:0000313" key="2">
    <source>
        <dbReference type="EMBL" id="MFC6787451.1"/>
    </source>
</evidence>
<comment type="caution">
    <text evidence="2">The sequence shown here is derived from an EMBL/GenBank/DDBJ whole genome shotgun (WGS) entry which is preliminary data.</text>
</comment>
<dbReference type="EMBL" id="JBHSWX010000012">
    <property type="protein sequence ID" value="MFC6787451.1"/>
    <property type="molecule type" value="Genomic_DNA"/>
</dbReference>
<evidence type="ECO:0000256" key="1">
    <source>
        <dbReference type="SAM" id="MobiDB-lite"/>
    </source>
</evidence>
<evidence type="ECO:0000313" key="3">
    <source>
        <dbReference type="Proteomes" id="UP001596443"/>
    </source>
</evidence>
<dbReference type="AlphaFoldDB" id="A0ABD5TDV9"/>
<feature type="compositionally biased region" description="Basic and acidic residues" evidence="1">
    <location>
        <begin position="20"/>
        <end position="29"/>
    </location>
</feature>
<dbReference type="RefSeq" id="WP_284061606.1">
    <property type="nucleotide sequence ID" value="NZ_CP126158.1"/>
</dbReference>
<name>A0ABD5TDV9_9EURY</name>
<proteinExistence type="predicted"/>
<reference evidence="2 3" key="1">
    <citation type="journal article" date="2019" name="Int. J. Syst. Evol. Microbiol.">
        <title>The Global Catalogue of Microorganisms (GCM) 10K type strain sequencing project: providing services to taxonomists for standard genome sequencing and annotation.</title>
        <authorList>
            <consortium name="The Broad Institute Genomics Platform"/>
            <consortium name="The Broad Institute Genome Sequencing Center for Infectious Disease"/>
            <person name="Wu L."/>
            <person name="Ma J."/>
        </authorList>
    </citation>
    <scope>NUCLEOTIDE SEQUENCE [LARGE SCALE GENOMIC DNA]</scope>
    <source>
        <strain evidence="2 3">SYNS20</strain>
    </source>
</reference>
<dbReference type="GeneID" id="81210575"/>
<sequence>MSDRDPKRHWRVADPSARLTDPDAAERPRETTFAEAAANANFVVHEPTALPDDCAVETVTYRPEQPPGRPEGVEAADIGQTPWSDGNPASVRAVVRGDGRTLRVKQFLYDWAPPAAGVAPLWRTPEPTPVDCGDAVGWLGTDYEGRRGACIQRERAQVEASVTEGAFDDDELAAFVRGVEPADPAASRDVRAAPFHALNYWVRYGCRPPGVPHGLWAYSGPRPYDESRPVSLAALARDPPARPLVPATDDVFILDSALAFPDADAVEVVLRNRANGSDHLWVTAAGEASPLAPTIPPEPADQTPERRERINLRGTDVYYAALDEDRGAWEALWREDGTRYAAWAGPSVALDGAAFRGSSTACASRRRRRTAAREQVVRPLAPRESSLVPDRRLVARGRRGRDPEGRSFPPPGNLTNRCRATTEPASGPRRCSSCGPRGGRACWRRCCRRRGRRRRWLPRLTCPSRQPNG</sequence>
<dbReference type="Proteomes" id="UP001596443">
    <property type="component" value="Unassembled WGS sequence"/>
</dbReference>